<sequence length="360" mass="42239">MTNFMRILALASTLGFSGFFYESYKAKKQNNDQNFNYENLKLVSNHKYATSSYLKTLNTSSKMIRDKWQNLSTKVFAADDAFIDDDDIPFSPEGPPPMEFDSDYSDESGFDPDEAFEEDIGGVVPNVMRNRPLFRYSHDVPNQFMIDYIDFKICYIKTCDGYRMPLWTTERITCKNVEEIEHRHWEFITVEPKVYHRNFDFVNDTSKDIVLVEGEDLHPDYDPLSTNLNCYHCKRSTFWNHYYNYIKFLTQMYNTVFILSFVLYDLAYSDDYQQNYAKVAECGGGVEPTHYVKVIFCDNGNETSRLECYKVRNMSRKSKPHLSKFNVSRAELINESGLPIFELIPEETIRFKTAHPGFMQ</sequence>
<reference evidence="2" key="2">
    <citation type="submission" date="2015-02" db="UniProtKB">
        <authorList>
            <consortium name="EnsemblMetazoa"/>
        </authorList>
    </citation>
    <scope>IDENTIFICATION</scope>
</reference>
<keyword evidence="3" id="KW-1185">Reference proteome</keyword>
<evidence type="ECO:0000313" key="2">
    <source>
        <dbReference type="EnsemblMetazoa" id="SMAR003556-PA"/>
    </source>
</evidence>
<protein>
    <submittedName>
        <fullName evidence="2">Uncharacterized protein</fullName>
    </submittedName>
</protein>
<name>T1IR72_STRMM</name>
<dbReference type="PhylomeDB" id="T1IR72"/>
<keyword evidence="1" id="KW-0732">Signal</keyword>
<reference evidence="3" key="1">
    <citation type="submission" date="2011-05" db="EMBL/GenBank/DDBJ databases">
        <authorList>
            <person name="Richards S.R."/>
            <person name="Qu J."/>
            <person name="Jiang H."/>
            <person name="Jhangiani S.N."/>
            <person name="Agravi P."/>
            <person name="Goodspeed R."/>
            <person name="Gross S."/>
            <person name="Mandapat C."/>
            <person name="Jackson L."/>
            <person name="Mathew T."/>
            <person name="Pu L."/>
            <person name="Thornton R."/>
            <person name="Saada N."/>
            <person name="Wilczek-Boney K.B."/>
            <person name="Lee S."/>
            <person name="Kovar C."/>
            <person name="Wu Y."/>
            <person name="Scherer S.E."/>
            <person name="Worley K.C."/>
            <person name="Muzny D.M."/>
            <person name="Gibbs R."/>
        </authorList>
    </citation>
    <scope>NUCLEOTIDE SEQUENCE</scope>
    <source>
        <strain evidence="3">Brora</strain>
    </source>
</reference>
<dbReference type="Proteomes" id="UP000014500">
    <property type="component" value="Unassembled WGS sequence"/>
</dbReference>
<dbReference type="EMBL" id="JH431338">
    <property type="status" value="NOT_ANNOTATED_CDS"/>
    <property type="molecule type" value="Genomic_DNA"/>
</dbReference>
<dbReference type="EnsemblMetazoa" id="SMAR003556-RA">
    <property type="protein sequence ID" value="SMAR003556-PA"/>
    <property type="gene ID" value="SMAR003556"/>
</dbReference>
<feature type="chain" id="PRO_5004589981" evidence="1">
    <location>
        <begin position="20"/>
        <end position="360"/>
    </location>
</feature>
<dbReference type="InterPro" id="IPR044925">
    <property type="entry name" value="His-Me_finger_sf"/>
</dbReference>
<dbReference type="HOGENOM" id="CLU_770130_0_0_1"/>
<evidence type="ECO:0000256" key="1">
    <source>
        <dbReference type="SAM" id="SignalP"/>
    </source>
</evidence>
<proteinExistence type="predicted"/>
<accession>T1IR72</accession>
<dbReference type="Gene3D" id="3.40.570.10">
    <property type="entry name" value="Extracellular Endonuclease, subunit A"/>
    <property type="match status" value="1"/>
</dbReference>
<evidence type="ECO:0000313" key="3">
    <source>
        <dbReference type="Proteomes" id="UP000014500"/>
    </source>
</evidence>
<dbReference type="SUPFAM" id="SSF54060">
    <property type="entry name" value="His-Me finger endonucleases"/>
    <property type="match status" value="1"/>
</dbReference>
<dbReference type="InterPro" id="IPR044929">
    <property type="entry name" value="DNA/RNA_non-sp_Endonuclease_sf"/>
</dbReference>
<feature type="signal peptide" evidence="1">
    <location>
        <begin position="1"/>
        <end position="19"/>
    </location>
</feature>
<dbReference type="AlphaFoldDB" id="T1IR72"/>
<organism evidence="2 3">
    <name type="scientific">Strigamia maritima</name>
    <name type="common">European centipede</name>
    <name type="synonym">Geophilus maritimus</name>
    <dbReference type="NCBI Taxonomy" id="126957"/>
    <lineage>
        <taxon>Eukaryota</taxon>
        <taxon>Metazoa</taxon>
        <taxon>Ecdysozoa</taxon>
        <taxon>Arthropoda</taxon>
        <taxon>Myriapoda</taxon>
        <taxon>Chilopoda</taxon>
        <taxon>Pleurostigmophora</taxon>
        <taxon>Geophilomorpha</taxon>
        <taxon>Linotaeniidae</taxon>
        <taxon>Strigamia</taxon>
    </lineage>
</organism>